<evidence type="ECO:0000259" key="1">
    <source>
        <dbReference type="Pfam" id="PF13228"/>
    </source>
</evidence>
<name>A0AAJ1IL33_9SPIO</name>
<dbReference type="InterPro" id="IPR025117">
    <property type="entry name" value="DUF4037"/>
</dbReference>
<dbReference type="Proteomes" id="UP001221217">
    <property type="component" value="Unassembled WGS sequence"/>
</dbReference>
<accession>A0AAJ1IL33</accession>
<sequence length="260" mass="30358">MKHKVQRISKDLAERLSKWEQVDAITILESAEEDYLSPYFFISLDVYYKGDIPEKDTRQALFSDAGAFESSSYGKKDRFFIEDVPIHLEFKNLDRINTIIELKTDNFGAFRATGTYMFYRLLTGKVLIQKNLWLDHIRKKLTQLPDEFWQMLATASLATLEHYLIDLQSAAMENDDYFFMVSQSGFLKTYCSLLFTINHEFEPSRRNIIEKLDKLPTLPEHFLGRMQSLINVDGEMTNERKADVAELMAKSIIPFVKVDY</sequence>
<protein>
    <submittedName>
        <fullName evidence="2">DUF4037 domain-containing protein</fullName>
    </submittedName>
</protein>
<reference evidence="2 3" key="1">
    <citation type="submission" date="2022-12" db="EMBL/GenBank/DDBJ databases">
        <title>Metagenome assembled genome from gulf of manar.</title>
        <authorList>
            <person name="Kohli P."/>
            <person name="Pk S."/>
            <person name="Venkata Ramana C."/>
            <person name="Sasikala C."/>
        </authorList>
    </citation>
    <scope>NUCLEOTIDE SEQUENCE [LARGE SCALE GENOMIC DNA]</scope>
    <source>
        <strain evidence="2">JB008</strain>
    </source>
</reference>
<evidence type="ECO:0000313" key="3">
    <source>
        <dbReference type="Proteomes" id="UP001221217"/>
    </source>
</evidence>
<dbReference type="Pfam" id="PF13228">
    <property type="entry name" value="DUF4037"/>
    <property type="match status" value="1"/>
</dbReference>
<feature type="domain" description="DUF4037" evidence="1">
    <location>
        <begin position="121"/>
        <end position="203"/>
    </location>
</feature>
<proteinExistence type="predicted"/>
<comment type="caution">
    <text evidence="2">The sequence shown here is derived from an EMBL/GenBank/DDBJ whole genome shotgun (WGS) entry which is preliminary data.</text>
</comment>
<evidence type="ECO:0000313" key="2">
    <source>
        <dbReference type="EMBL" id="MDC7227991.1"/>
    </source>
</evidence>
<dbReference type="EMBL" id="JAQQAL010000037">
    <property type="protein sequence ID" value="MDC7227991.1"/>
    <property type="molecule type" value="Genomic_DNA"/>
</dbReference>
<organism evidence="2 3">
    <name type="scientific">Candidatus Thalassospirochaeta sargassi</name>
    <dbReference type="NCBI Taxonomy" id="3119039"/>
    <lineage>
        <taxon>Bacteria</taxon>
        <taxon>Pseudomonadati</taxon>
        <taxon>Spirochaetota</taxon>
        <taxon>Spirochaetia</taxon>
        <taxon>Spirochaetales</taxon>
        <taxon>Spirochaetaceae</taxon>
        <taxon>Candidatus Thalassospirochaeta</taxon>
    </lineage>
</organism>
<dbReference type="AlphaFoldDB" id="A0AAJ1IL33"/>
<gene>
    <name evidence="2" type="ORF">PQJ61_14595</name>
</gene>